<reference evidence="3 4" key="1">
    <citation type="journal article" date="2007" name="Science">
        <title>The Chlamydomonas genome reveals the evolution of key animal and plant functions.</title>
        <authorList>
            <person name="Merchant S.S."/>
            <person name="Prochnik S.E."/>
            <person name="Vallon O."/>
            <person name="Harris E.H."/>
            <person name="Karpowicz S.J."/>
            <person name="Witman G.B."/>
            <person name="Terry A."/>
            <person name="Salamov A."/>
            <person name="Fritz-Laylin L.K."/>
            <person name="Marechal-Drouard L."/>
            <person name="Marshall W.F."/>
            <person name="Qu L.H."/>
            <person name="Nelson D.R."/>
            <person name="Sanderfoot A.A."/>
            <person name="Spalding M.H."/>
            <person name="Kapitonov V.V."/>
            <person name="Ren Q."/>
            <person name="Ferris P."/>
            <person name="Lindquist E."/>
            <person name="Shapiro H."/>
            <person name="Lucas S.M."/>
            <person name="Grimwood J."/>
            <person name="Schmutz J."/>
            <person name="Cardol P."/>
            <person name="Cerutti H."/>
            <person name="Chanfreau G."/>
            <person name="Chen C.L."/>
            <person name="Cognat V."/>
            <person name="Croft M.T."/>
            <person name="Dent R."/>
            <person name="Dutcher S."/>
            <person name="Fernandez E."/>
            <person name="Fukuzawa H."/>
            <person name="Gonzalez-Ballester D."/>
            <person name="Gonzalez-Halphen D."/>
            <person name="Hallmann A."/>
            <person name="Hanikenne M."/>
            <person name="Hippler M."/>
            <person name="Inwood W."/>
            <person name="Jabbari K."/>
            <person name="Kalanon M."/>
            <person name="Kuras R."/>
            <person name="Lefebvre P.A."/>
            <person name="Lemaire S.D."/>
            <person name="Lobanov A.V."/>
            <person name="Lohr M."/>
            <person name="Manuell A."/>
            <person name="Meier I."/>
            <person name="Mets L."/>
            <person name="Mittag M."/>
            <person name="Mittelmeier T."/>
            <person name="Moroney J.V."/>
            <person name="Moseley J."/>
            <person name="Napoli C."/>
            <person name="Nedelcu A.M."/>
            <person name="Niyogi K."/>
            <person name="Novoselov S.V."/>
            <person name="Paulsen I.T."/>
            <person name="Pazour G."/>
            <person name="Purton S."/>
            <person name="Ral J.P."/>
            <person name="Riano-Pachon D.M."/>
            <person name="Riekhof W."/>
            <person name="Rymarquis L."/>
            <person name="Schroda M."/>
            <person name="Stern D."/>
            <person name="Umen J."/>
            <person name="Willows R."/>
            <person name="Wilson N."/>
            <person name="Zimmer S.L."/>
            <person name="Allmer J."/>
            <person name="Balk J."/>
            <person name="Bisova K."/>
            <person name="Chen C.J."/>
            <person name="Elias M."/>
            <person name="Gendler K."/>
            <person name="Hauser C."/>
            <person name="Lamb M.R."/>
            <person name="Ledford H."/>
            <person name="Long J.C."/>
            <person name="Minagawa J."/>
            <person name="Page M.D."/>
            <person name="Pan J."/>
            <person name="Pootakham W."/>
            <person name="Roje S."/>
            <person name="Rose A."/>
            <person name="Stahlberg E."/>
            <person name="Terauchi A.M."/>
            <person name="Yang P."/>
            <person name="Ball S."/>
            <person name="Bowler C."/>
            <person name="Dieckmann C.L."/>
            <person name="Gladyshev V.N."/>
            <person name="Green P."/>
            <person name="Jorgensen R."/>
            <person name="Mayfield S."/>
            <person name="Mueller-Roeber B."/>
            <person name="Rajamani S."/>
            <person name="Sayre R.T."/>
            <person name="Brokstein P."/>
            <person name="Dubchak I."/>
            <person name="Goodstein D."/>
            <person name="Hornick L."/>
            <person name="Huang Y.W."/>
            <person name="Jhaveri J."/>
            <person name="Luo Y."/>
            <person name="Martinez D."/>
            <person name="Ngau W.C."/>
            <person name="Otillar B."/>
            <person name="Poliakov A."/>
            <person name="Porter A."/>
            <person name="Szajkowski L."/>
            <person name="Werner G."/>
            <person name="Zhou K."/>
            <person name="Grigoriev I.V."/>
            <person name="Rokhsar D.S."/>
            <person name="Grossman A.R."/>
        </authorList>
    </citation>
    <scope>NUCLEOTIDE SEQUENCE [LARGE SCALE GENOMIC DNA]</scope>
    <source>
        <strain evidence="4">CC-503</strain>
    </source>
</reference>
<keyword evidence="2" id="KW-0732">Signal</keyword>
<proteinExistence type="predicted"/>
<dbReference type="AlphaFoldDB" id="A0A2K3DCJ8"/>
<dbReference type="GO" id="GO:0016491">
    <property type="term" value="F:oxidoreductase activity"/>
    <property type="evidence" value="ECO:0000318"/>
    <property type="project" value="GO_Central"/>
</dbReference>
<protein>
    <recommendedName>
        <fullName evidence="5">Plastocyanin-like domain-containing protein</fullName>
    </recommendedName>
</protein>
<evidence type="ECO:0000313" key="3">
    <source>
        <dbReference type="EMBL" id="PNW78257.1"/>
    </source>
</evidence>
<dbReference type="PaxDb" id="3055-EDP01849"/>
<feature type="chain" id="PRO_5014436541" description="Plastocyanin-like domain-containing protein" evidence="2">
    <location>
        <begin position="23"/>
        <end position="861"/>
    </location>
</feature>
<dbReference type="EMBL" id="CM008970">
    <property type="protein sequence ID" value="PNW78257.1"/>
    <property type="molecule type" value="Genomic_DNA"/>
</dbReference>
<dbReference type="Proteomes" id="UP000006906">
    <property type="component" value="Chromosome 9"/>
</dbReference>
<feature type="region of interest" description="Disordered" evidence="1">
    <location>
        <begin position="833"/>
        <end position="861"/>
    </location>
</feature>
<dbReference type="RefSeq" id="XP_042920727.1">
    <property type="nucleotide sequence ID" value="XM_043066143.1"/>
</dbReference>
<organism evidence="3 4">
    <name type="scientific">Chlamydomonas reinhardtii</name>
    <name type="common">Chlamydomonas smithii</name>
    <dbReference type="NCBI Taxonomy" id="3055"/>
    <lineage>
        <taxon>Eukaryota</taxon>
        <taxon>Viridiplantae</taxon>
        <taxon>Chlorophyta</taxon>
        <taxon>core chlorophytes</taxon>
        <taxon>Chlorophyceae</taxon>
        <taxon>CS clade</taxon>
        <taxon>Chlamydomonadales</taxon>
        <taxon>Chlamydomonadaceae</taxon>
        <taxon>Chlamydomonas</taxon>
    </lineage>
</organism>
<feature type="compositionally biased region" description="Basic and acidic residues" evidence="1">
    <location>
        <begin position="505"/>
        <end position="517"/>
    </location>
</feature>
<gene>
    <name evidence="3" type="ORF">CHLRE_09g404800v5</name>
</gene>
<feature type="region of interest" description="Disordered" evidence="1">
    <location>
        <begin position="779"/>
        <end position="799"/>
    </location>
</feature>
<accession>A0A2K3DCJ8</accession>
<feature type="signal peptide" evidence="2">
    <location>
        <begin position="1"/>
        <end position="22"/>
    </location>
</feature>
<dbReference type="OrthoDB" id="531195at2759"/>
<name>A0A2K3DCJ8_CHLRE</name>
<sequence>MATLLMLLLMTMLSLLAGPAAATAVVTHPRDDSRHRPPPLASITIPIRPPTLPLVPTVRLGPGAAADIVMEPAELRLSLDAAALGAVAFAAAANGTNSAGGGGSGRSLEVTFTTPRYLVPGGSCPDSLQPPAIILDAVCDTFGLRVHNDLPFQGVITCPAVPGVNAPQFVNGPHDLEWTNIHTHGLKVDPGAVSLDNICEPGQPTAGFPNGATPSLSDYYCNGNVSSNQICKLFGDNVLANGRPLAGGATQHDYAYPGVAPGGAVLSYTYPLGPVVPGVGWYHPHQHGSVGIQTPTAAAPLIVPESWLPGGLSELYQPARDSTRAECSRLTDILRSQPLETSTRLQFNGLWFRKTPDGGLDDDTIPFLGLAPGGEFVSPLLYDVLPNGTAVPRFTNTAGRDWGLVNGAFQPTISITEKTYARWQLLNTMTMKWLDLTIQQVDEKDGSLKPADCDFFLLARDGVPLPVIPRKLRSNPTPPAGGRRPCSPPRDERRGYGPHHSRRLSTRDGHDDGHDGHDDDDGHGDGHERGAVSDLILGPANRADVLLKCNKPGTYVLASGAGPFHTNFNACKATHCECFGDPPANGATALPANNLYGGRELSAAVLAVVEVKRRFRGVPPQPDFQDGVCRSQLQKFPYLDYAAFPQPPVEQCFSFMNEMGGGFCSINSQLFPTATAFVQQGTQQVWTLRDITFHPFHLHETPVRFARLPACATSVTNNWAVGDWLDSILLPVCQTGCPWPDAGSGGGLCGSPVNVCDEMEVQWLASMFNMPSVPGRPDLCDEKAAAGAGARPRPRPPPPTCEQRFSVFHCHILPHEDEGCIWPVNCHRWHEARQDDAPQPAQLASVASPAAAGGSSNASLP</sequence>
<dbReference type="Gramene" id="PNW78257">
    <property type="protein sequence ID" value="PNW78257"/>
    <property type="gene ID" value="CHLRE_09g404800v5"/>
</dbReference>
<evidence type="ECO:0008006" key="5">
    <source>
        <dbReference type="Google" id="ProtNLM"/>
    </source>
</evidence>
<evidence type="ECO:0000256" key="1">
    <source>
        <dbReference type="SAM" id="MobiDB-lite"/>
    </source>
</evidence>
<keyword evidence="4" id="KW-1185">Reference proteome</keyword>
<evidence type="ECO:0000313" key="4">
    <source>
        <dbReference type="Proteomes" id="UP000006906"/>
    </source>
</evidence>
<dbReference type="GeneID" id="5720774"/>
<dbReference type="KEGG" id="cre:CHLRE_09g404800v5"/>
<feature type="compositionally biased region" description="Low complexity" evidence="1">
    <location>
        <begin position="837"/>
        <end position="861"/>
    </location>
</feature>
<dbReference type="InterPro" id="IPR008972">
    <property type="entry name" value="Cupredoxin"/>
</dbReference>
<dbReference type="SUPFAM" id="SSF49503">
    <property type="entry name" value="Cupredoxins"/>
    <property type="match status" value="1"/>
</dbReference>
<feature type="region of interest" description="Disordered" evidence="1">
    <location>
        <begin position="467"/>
        <end position="531"/>
    </location>
</feature>
<dbReference type="InParanoid" id="A0A2K3DCJ8"/>
<dbReference type="Gene3D" id="2.60.40.420">
    <property type="entry name" value="Cupredoxins - blue copper proteins"/>
    <property type="match status" value="3"/>
</dbReference>
<evidence type="ECO:0000256" key="2">
    <source>
        <dbReference type="SAM" id="SignalP"/>
    </source>
</evidence>